<dbReference type="Pfam" id="PF00291">
    <property type="entry name" value="PALP"/>
    <property type="match status" value="2"/>
</dbReference>
<comment type="subunit">
    <text evidence="4">Monomer.</text>
</comment>
<evidence type="ECO:0000256" key="2">
    <source>
        <dbReference type="ARBA" id="ARBA00005003"/>
    </source>
</evidence>
<evidence type="ECO:0000256" key="3">
    <source>
        <dbReference type="ARBA" id="ARBA00007103"/>
    </source>
</evidence>
<dbReference type="PROSITE" id="PS00901">
    <property type="entry name" value="CYS_SYNTHASE"/>
    <property type="match status" value="2"/>
</dbReference>
<dbReference type="Gene3D" id="3.40.50.1100">
    <property type="match status" value="4"/>
</dbReference>
<keyword evidence="10" id="KW-1185">Reference proteome</keyword>
<evidence type="ECO:0000313" key="9">
    <source>
        <dbReference type="EMBL" id="KAF7625995.1"/>
    </source>
</evidence>
<dbReference type="GO" id="GO:0006535">
    <property type="term" value="P:cysteine biosynthetic process from serine"/>
    <property type="evidence" value="ECO:0007669"/>
    <property type="project" value="InterPro"/>
</dbReference>
<protein>
    <recommendedName>
        <fullName evidence="5">cystathionine beta-synthase</fullName>
        <ecNumber evidence="5">4.2.1.22</ecNumber>
    </recommendedName>
</protein>
<dbReference type="InterPro" id="IPR050214">
    <property type="entry name" value="Cys_Synth/Cystath_Beta-Synth"/>
</dbReference>
<evidence type="ECO:0000256" key="6">
    <source>
        <dbReference type="ARBA" id="ARBA00022898"/>
    </source>
</evidence>
<dbReference type="EC" id="4.2.1.22" evidence="5"/>
<dbReference type="SUPFAM" id="SSF53686">
    <property type="entry name" value="Tryptophan synthase beta subunit-like PLP-dependent enzymes"/>
    <property type="match status" value="2"/>
</dbReference>
<comment type="caution">
    <text evidence="9">The sequence shown here is derived from an EMBL/GenBank/DDBJ whole genome shotgun (WGS) entry which is preliminary data.</text>
</comment>
<reference evidence="9" key="1">
    <citation type="journal article" date="2020" name="Ecol. Evol.">
        <title>Genome structure and content of the rice root-knot nematode (Meloidogyne graminicola).</title>
        <authorList>
            <person name="Phan N.T."/>
            <person name="Danchin E.G.J."/>
            <person name="Klopp C."/>
            <person name="Perfus-Barbeoch L."/>
            <person name="Kozlowski D.K."/>
            <person name="Koutsovoulos G.D."/>
            <person name="Lopez-Roques C."/>
            <person name="Bouchez O."/>
            <person name="Zahm M."/>
            <person name="Besnard G."/>
            <person name="Bellafiore S."/>
        </authorList>
    </citation>
    <scope>NUCLEOTIDE SEQUENCE</scope>
    <source>
        <strain evidence="9">VN-18</strain>
    </source>
</reference>
<comment type="pathway">
    <text evidence="2">Amino-acid biosynthesis; L-cysteine biosynthesis; L-cysteine from L-homocysteine and L-serine: step 1/2.</text>
</comment>
<keyword evidence="6" id="KW-0663">Pyridoxal phosphate</keyword>
<evidence type="ECO:0000256" key="1">
    <source>
        <dbReference type="ARBA" id="ARBA00001933"/>
    </source>
</evidence>
<evidence type="ECO:0000256" key="5">
    <source>
        <dbReference type="ARBA" id="ARBA00012041"/>
    </source>
</evidence>
<dbReference type="Proteomes" id="UP000605970">
    <property type="component" value="Unassembled WGS sequence"/>
</dbReference>
<dbReference type="EMBL" id="JABEBT010000187">
    <property type="protein sequence ID" value="KAF7625995.1"/>
    <property type="molecule type" value="Genomic_DNA"/>
</dbReference>
<sequence length="645" mass="72289">MTTKIEEIIEDVKPWDPIAKNLIKWHEDEIEDNFGHYKFNSFPKLKEQTKIMNTILEAIGDTPLVKLNRIPIEYGIECNIYGKCEFLNAGGSIKDRIAIKMLEMAEQSGRLKPGMTVIEPTSGNTGIGLALGCAIKGYRCIIVMPERMSKEKEMTLRALGAEIVRTPNHAHYDSEDSHIGRAFKLKKEIPNSIVLDQYKNCTNPMAHYEGTAEEIIDALDGKVDMVVIGVGTGGSITGISRKLRKRCPQCIIVGVDPQGSVLSTGTHGKQEEHVHHEKYQVEGIGYQFVPSVLEMKDIDQWLSNDYMPIPIQQEKSLYPKETFNIPQIYNPEIKPEESFQIIQKPWKSKPFKPLKRCRIISNISEAIGNTPLIKLQKIPKKYGIKTEILIKCEFLNAGGSVKDRIALKMIEMAEKEGKLKSGYSTVIEPTSGNTGIGLALMCAIRGYRCIIVMPKKMSLEKEVILRSLGAIIVRTPTEKGHYEEDSHIGVALRLQKEIPGSIILDQIIAVDPEGSILANPKCKETKHYDIEGIGYDFVPAVFDRSLVDYWVKTKDVGSFYIARELIKEEGLLCGGSSGSNVLAALGISKYLGNDCNRIVTIAPDSIRNYMSKFLDDDWMKAKGYLFNNNKEFNLDENIVILTNEN</sequence>
<dbReference type="AlphaFoldDB" id="A0A8S9ZBE0"/>
<dbReference type="InterPro" id="IPR036052">
    <property type="entry name" value="TrpB-like_PALP_sf"/>
</dbReference>
<comment type="similarity">
    <text evidence="3">Belongs to the cysteine synthase/cystathionine beta-synthase family.</text>
</comment>
<comment type="cofactor">
    <cofactor evidence="1">
        <name>pyridoxal 5'-phosphate</name>
        <dbReference type="ChEBI" id="CHEBI:597326"/>
    </cofactor>
</comment>
<name>A0A8S9ZBE0_9BILA</name>
<dbReference type="InterPro" id="IPR001926">
    <property type="entry name" value="TrpB-like_PALP"/>
</dbReference>
<gene>
    <name evidence="9" type="ORF">Mgra_00009820</name>
</gene>
<feature type="domain" description="Tryptophan synthase beta chain-like PALP" evidence="8">
    <location>
        <begin position="363"/>
        <end position="506"/>
    </location>
</feature>
<organism evidence="9 10">
    <name type="scientific">Meloidogyne graminicola</name>
    <dbReference type="NCBI Taxonomy" id="189291"/>
    <lineage>
        <taxon>Eukaryota</taxon>
        <taxon>Metazoa</taxon>
        <taxon>Ecdysozoa</taxon>
        <taxon>Nematoda</taxon>
        <taxon>Chromadorea</taxon>
        <taxon>Rhabditida</taxon>
        <taxon>Tylenchina</taxon>
        <taxon>Tylenchomorpha</taxon>
        <taxon>Tylenchoidea</taxon>
        <taxon>Meloidogynidae</taxon>
        <taxon>Meloidogyninae</taxon>
        <taxon>Meloidogyne</taxon>
    </lineage>
</organism>
<dbReference type="PANTHER" id="PTHR10314">
    <property type="entry name" value="CYSTATHIONINE BETA-SYNTHASE"/>
    <property type="match status" value="1"/>
</dbReference>
<dbReference type="GO" id="GO:0004122">
    <property type="term" value="F:cystathionine beta-synthase activity"/>
    <property type="evidence" value="ECO:0007669"/>
    <property type="project" value="UniProtKB-EC"/>
</dbReference>
<dbReference type="InterPro" id="IPR001216">
    <property type="entry name" value="P-phosphate_BS"/>
</dbReference>
<comment type="catalytic activity">
    <reaction evidence="7">
        <text>L-homocysteine + L-serine = L,L-cystathionine + H2O</text>
        <dbReference type="Rhea" id="RHEA:10112"/>
        <dbReference type="ChEBI" id="CHEBI:15377"/>
        <dbReference type="ChEBI" id="CHEBI:33384"/>
        <dbReference type="ChEBI" id="CHEBI:58161"/>
        <dbReference type="ChEBI" id="CHEBI:58199"/>
        <dbReference type="EC" id="4.2.1.22"/>
    </reaction>
</comment>
<evidence type="ECO:0000259" key="8">
    <source>
        <dbReference type="Pfam" id="PF00291"/>
    </source>
</evidence>
<feature type="domain" description="Tryptophan synthase beta chain-like PALP" evidence="8">
    <location>
        <begin position="56"/>
        <end position="301"/>
    </location>
</feature>
<dbReference type="CDD" id="cd01561">
    <property type="entry name" value="CBS_like"/>
    <property type="match status" value="2"/>
</dbReference>
<dbReference type="GO" id="GO:0030170">
    <property type="term" value="F:pyridoxal phosphate binding"/>
    <property type="evidence" value="ECO:0007669"/>
    <property type="project" value="UniProtKB-ARBA"/>
</dbReference>
<evidence type="ECO:0000256" key="7">
    <source>
        <dbReference type="ARBA" id="ARBA00047490"/>
    </source>
</evidence>
<dbReference type="OrthoDB" id="728at2759"/>
<dbReference type="FunFam" id="3.40.50.1100:FF:000118">
    <property type="entry name" value="Related to CYS4-cystathionine beta-synthase"/>
    <property type="match status" value="1"/>
</dbReference>
<evidence type="ECO:0000256" key="4">
    <source>
        <dbReference type="ARBA" id="ARBA00011245"/>
    </source>
</evidence>
<accession>A0A8S9ZBE0</accession>
<proteinExistence type="inferred from homology"/>
<evidence type="ECO:0000313" key="10">
    <source>
        <dbReference type="Proteomes" id="UP000605970"/>
    </source>
</evidence>
<dbReference type="FunFam" id="3.40.50.1100:FF:000003">
    <property type="entry name" value="Cystathionine beta-synthase"/>
    <property type="match status" value="2"/>
</dbReference>